<sequence length="335" mass="36740">MITILKPGLLDTIQDLGRYGFQKYGVVASGAMDMWAHRVANILVGNEEHASTIEMTFVGPHIQFERDTVFALCGGSLQPTIDGVPVPMWRPVFVKKNAVLQLGHALAGSRAYLAVSGGFAIPKTMNSQSTYLRAKIGGIEGRALKRGDQISIDDRLDNASILTESLKQPQNRAPFKTTNWFVAPNLVPYNMTPTIIHVTKGKQYDAFTESSKQAFLNQPFTVNVNSDRMGYRLNGPHLALTEQKEMISEAVAFGSIQVPADGNPIILTADRQTTGGYPKIAQVSTCDISILAQAKPGDQLIFNMISIEESQTRFMQMEAQLKQLTTAIRIAIRGN</sequence>
<keyword evidence="1" id="KW-0547">Nucleotide-binding</keyword>
<feature type="domain" description="Carboxyltransferase" evidence="4">
    <location>
        <begin position="23"/>
        <end position="320"/>
    </location>
</feature>
<reference evidence="5 6" key="1">
    <citation type="submission" date="2016-09" db="EMBL/GenBank/DDBJ databases">
        <title>Complete genome sequence of the Lysinibacillus sphaericus LMG 22257, a specie of Bacillus with ureolytic activity that can effectively biodeposit calcium carbonate.</title>
        <authorList>
            <person name="Yan W."/>
        </authorList>
    </citation>
    <scope>NUCLEOTIDE SEQUENCE [LARGE SCALE GENOMIC DNA]</scope>
    <source>
        <strain evidence="5 6">LMG 22257</strain>
    </source>
</reference>
<keyword evidence="2" id="KW-0378">Hydrolase</keyword>
<dbReference type="InterPro" id="IPR029000">
    <property type="entry name" value="Cyclophilin-like_dom_sf"/>
</dbReference>
<dbReference type="AlphaFoldDB" id="A0A1D8JEI0"/>
<dbReference type="InterPro" id="IPR003778">
    <property type="entry name" value="CT_A_B"/>
</dbReference>
<dbReference type="SUPFAM" id="SSF50891">
    <property type="entry name" value="Cyclophilin-like"/>
    <property type="match status" value="1"/>
</dbReference>
<dbReference type="InterPro" id="IPR052708">
    <property type="entry name" value="PxpC"/>
</dbReference>
<dbReference type="PANTHER" id="PTHR43309">
    <property type="entry name" value="5-OXOPROLINASE SUBUNIT C"/>
    <property type="match status" value="1"/>
</dbReference>
<dbReference type="Gene3D" id="2.40.100.10">
    <property type="entry name" value="Cyclophilin-like"/>
    <property type="match status" value="1"/>
</dbReference>
<dbReference type="GO" id="GO:0016787">
    <property type="term" value="F:hydrolase activity"/>
    <property type="evidence" value="ECO:0007669"/>
    <property type="project" value="UniProtKB-KW"/>
</dbReference>
<protein>
    <submittedName>
        <fullName evidence="5">KipI antagonist</fullName>
    </submittedName>
</protein>
<organism evidence="5 6">
    <name type="scientific">Sporosarcina ureilytica</name>
    <dbReference type="NCBI Taxonomy" id="298596"/>
    <lineage>
        <taxon>Bacteria</taxon>
        <taxon>Bacillati</taxon>
        <taxon>Bacillota</taxon>
        <taxon>Bacilli</taxon>
        <taxon>Bacillales</taxon>
        <taxon>Caryophanaceae</taxon>
        <taxon>Sporosarcina</taxon>
    </lineage>
</organism>
<keyword evidence="3" id="KW-0067">ATP-binding</keyword>
<proteinExistence type="predicted"/>
<dbReference type="RefSeq" id="WP_075527248.1">
    <property type="nucleotide sequence ID" value="NZ_CP017560.1"/>
</dbReference>
<evidence type="ECO:0000313" key="5">
    <source>
        <dbReference type="EMBL" id="AOV07122.1"/>
    </source>
</evidence>
<accession>A0A1D8JEI0</accession>
<evidence type="ECO:0000313" key="6">
    <source>
        <dbReference type="Proteomes" id="UP000185746"/>
    </source>
</evidence>
<dbReference type="KEGG" id="surl:BI350_05905"/>
<name>A0A1D8JEI0_9BACL</name>
<dbReference type="NCBIfam" id="TIGR00724">
    <property type="entry name" value="urea_amlyse_rel"/>
    <property type="match status" value="1"/>
</dbReference>
<dbReference type="GO" id="GO:0005524">
    <property type="term" value="F:ATP binding"/>
    <property type="evidence" value="ECO:0007669"/>
    <property type="project" value="UniProtKB-KW"/>
</dbReference>
<evidence type="ECO:0000256" key="1">
    <source>
        <dbReference type="ARBA" id="ARBA00022741"/>
    </source>
</evidence>
<dbReference type="Pfam" id="PF02626">
    <property type="entry name" value="CT_A_B"/>
    <property type="match status" value="1"/>
</dbReference>
<keyword evidence="6" id="KW-1185">Reference proteome</keyword>
<dbReference type="PANTHER" id="PTHR43309:SF5">
    <property type="entry name" value="5-OXOPROLINASE SUBUNIT C"/>
    <property type="match status" value="1"/>
</dbReference>
<evidence type="ECO:0000256" key="2">
    <source>
        <dbReference type="ARBA" id="ARBA00022801"/>
    </source>
</evidence>
<evidence type="ECO:0000259" key="4">
    <source>
        <dbReference type="SMART" id="SM00797"/>
    </source>
</evidence>
<dbReference type="EMBL" id="CP017560">
    <property type="protein sequence ID" value="AOV07122.1"/>
    <property type="molecule type" value="Genomic_DNA"/>
</dbReference>
<dbReference type="SMART" id="SM00797">
    <property type="entry name" value="AHS2"/>
    <property type="match status" value="1"/>
</dbReference>
<gene>
    <name evidence="5" type="ORF">BI350_05905</name>
</gene>
<dbReference type="Proteomes" id="UP000185746">
    <property type="component" value="Chromosome"/>
</dbReference>
<evidence type="ECO:0000256" key="3">
    <source>
        <dbReference type="ARBA" id="ARBA00022840"/>
    </source>
</evidence>